<dbReference type="AlphaFoldDB" id="W9S7R9"/>
<evidence type="ECO:0000313" key="1">
    <source>
        <dbReference type="EMBL" id="EXC19553.1"/>
    </source>
</evidence>
<accession>W9S7R9</accession>
<dbReference type="Proteomes" id="UP000030645">
    <property type="component" value="Unassembled WGS sequence"/>
</dbReference>
<proteinExistence type="predicted"/>
<dbReference type="EMBL" id="KE345873">
    <property type="protein sequence ID" value="EXC19553.1"/>
    <property type="molecule type" value="Genomic_DNA"/>
</dbReference>
<evidence type="ECO:0000313" key="2">
    <source>
        <dbReference type="Proteomes" id="UP000030645"/>
    </source>
</evidence>
<protein>
    <submittedName>
        <fullName evidence="1">Uncharacterized protein</fullName>
    </submittedName>
</protein>
<gene>
    <name evidence="1" type="ORF">L484_010684</name>
</gene>
<reference evidence="2" key="1">
    <citation type="submission" date="2013-01" db="EMBL/GenBank/DDBJ databases">
        <title>Draft Genome Sequence of a Mulberry Tree, Morus notabilis C.K. Schneid.</title>
        <authorList>
            <person name="He N."/>
            <person name="Zhao S."/>
        </authorList>
    </citation>
    <scope>NUCLEOTIDE SEQUENCE</scope>
</reference>
<name>W9S7R9_9ROSA</name>
<organism evidence="1 2">
    <name type="scientific">Morus notabilis</name>
    <dbReference type="NCBI Taxonomy" id="981085"/>
    <lineage>
        <taxon>Eukaryota</taxon>
        <taxon>Viridiplantae</taxon>
        <taxon>Streptophyta</taxon>
        <taxon>Embryophyta</taxon>
        <taxon>Tracheophyta</taxon>
        <taxon>Spermatophyta</taxon>
        <taxon>Magnoliopsida</taxon>
        <taxon>eudicotyledons</taxon>
        <taxon>Gunneridae</taxon>
        <taxon>Pentapetalae</taxon>
        <taxon>rosids</taxon>
        <taxon>fabids</taxon>
        <taxon>Rosales</taxon>
        <taxon>Moraceae</taxon>
        <taxon>Moreae</taxon>
        <taxon>Morus</taxon>
    </lineage>
</organism>
<sequence length="61" mass="6814">MSGVYTAKASWRNPILGPIIQNAVVYDLVPHNRTTLGRLRFNQDSPKGNQSVAPFKCLWDA</sequence>
<keyword evidence="2" id="KW-1185">Reference proteome</keyword>